<reference evidence="4" key="1">
    <citation type="submission" date="2024-06" db="UniProtKB">
        <authorList>
            <consortium name="RefSeq"/>
        </authorList>
    </citation>
    <scope>NUCLEOTIDE SEQUENCE [LARGE SCALE GENOMIC DNA]</scope>
</reference>
<dbReference type="GeneID" id="111111337"/>
<reference evidence="5" key="2">
    <citation type="submission" date="2025-08" db="UniProtKB">
        <authorList>
            <consortium name="RefSeq"/>
        </authorList>
    </citation>
    <scope>IDENTIFICATION</scope>
    <source>
        <tissue evidence="5">Whole sample</tissue>
    </source>
</reference>
<gene>
    <name evidence="5" type="primary">LOC111111337</name>
</gene>
<dbReference type="RefSeq" id="XP_022304001.1">
    <property type="nucleotide sequence ID" value="XM_022448293.1"/>
</dbReference>
<sequence length="304" mass="33114">MMAVGFLLAVLLFQSIESVSAQTGENVCTRTVSTKVSYIQTTTVSVKKCSSPNVCQTVYALKKILKFRIQYSTQIYCCPGFVLEDNTCVAITTTPPTTIAPPTTTQDVVGPNEPLEGALTEGAGSGALPEGAVVGVVLAVLGVIVAGMVAVIVRIRKNKSSDRQGIVQQEIYRGQSVHGTNEDLDRTAGAFHNDLYNLENKPPADESSSPEMYDQLHLYGNEADEESHDYERPARSHTIGGPPRALHKKPSQENPSVKSDGHLPAMYQNKTAVTNRVKVFERLASRQNDDTASDNQMFYSDVRY</sequence>
<evidence type="ECO:0000256" key="1">
    <source>
        <dbReference type="SAM" id="MobiDB-lite"/>
    </source>
</evidence>
<dbReference type="AlphaFoldDB" id="A0A8B8BM19"/>
<protein>
    <submittedName>
        <fullName evidence="5">Uncharacterized protein LOC111111337 isoform X1</fullName>
    </submittedName>
</protein>
<keyword evidence="3" id="KW-0732">Signal</keyword>
<evidence type="ECO:0000256" key="2">
    <source>
        <dbReference type="SAM" id="Phobius"/>
    </source>
</evidence>
<keyword evidence="2" id="KW-1133">Transmembrane helix</keyword>
<evidence type="ECO:0000313" key="5">
    <source>
        <dbReference type="RefSeq" id="XP_022304001.1"/>
    </source>
</evidence>
<dbReference type="KEGG" id="cvn:111111337"/>
<organism evidence="4 5">
    <name type="scientific">Crassostrea virginica</name>
    <name type="common">Eastern oyster</name>
    <dbReference type="NCBI Taxonomy" id="6565"/>
    <lineage>
        <taxon>Eukaryota</taxon>
        <taxon>Metazoa</taxon>
        <taxon>Spiralia</taxon>
        <taxon>Lophotrochozoa</taxon>
        <taxon>Mollusca</taxon>
        <taxon>Bivalvia</taxon>
        <taxon>Autobranchia</taxon>
        <taxon>Pteriomorphia</taxon>
        <taxon>Ostreida</taxon>
        <taxon>Ostreoidea</taxon>
        <taxon>Ostreidae</taxon>
        <taxon>Crassostrea</taxon>
    </lineage>
</organism>
<evidence type="ECO:0000256" key="3">
    <source>
        <dbReference type="SAM" id="SignalP"/>
    </source>
</evidence>
<proteinExistence type="predicted"/>
<evidence type="ECO:0000313" key="4">
    <source>
        <dbReference type="Proteomes" id="UP000694844"/>
    </source>
</evidence>
<keyword evidence="4" id="KW-1185">Reference proteome</keyword>
<feature type="signal peptide" evidence="3">
    <location>
        <begin position="1"/>
        <end position="21"/>
    </location>
</feature>
<dbReference type="Proteomes" id="UP000694844">
    <property type="component" value="Chromosome 1"/>
</dbReference>
<name>A0A8B8BM19_CRAVI</name>
<keyword evidence="2" id="KW-0472">Membrane</keyword>
<feature type="region of interest" description="Disordered" evidence="1">
    <location>
        <begin position="224"/>
        <end position="270"/>
    </location>
</feature>
<accession>A0A8B8BM19</accession>
<dbReference type="OrthoDB" id="6148096at2759"/>
<feature type="chain" id="PRO_5034699018" evidence="3">
    <location>
        <begin position="22"/>
        <end position="304"/>
    </location>
</feature>
<feature type="transmembrane region" description="Helical" evidence="2">
    <location>
        <begin position="132"/>
        <end position="153"/>
    </location>
</feature>
<keyword evidence="2" id="KW-0812">Transmembrane</keyword>